<evidence type="ECO:0000256" key="1">
    <source>
        <dbReference type="ARBA" id="ARBA00010296"/>
    </source>
</evidence>
<protein>
    <submittedName>
        <fullName evidence="7">Predicted small secreted protein</fullName>
    </submittedName>
</protein>
<dbReference type="InterPro" id="IPR012556">
    <property type="entry name" value="Entericidin"/>
</dbReference>
<evidence type="ECO:0000313" key="8">
    <source>
        <dbReference type="Proteomes" id="UP000243661"/>
    </source>
</evidence>
<evidence type="ECO:0000256" key="4">
    <source>
        <dbReference type="ARBA" id="ARBA00023136"/>
    </source>
</evidence>
<evidence type="ECO:0000256" key="6">
    <source>
        <dbReference type="ARBA" id="ARBA00023288"/>
    </source>
</evidence>
<dbReference type="GO" id="GO:0009636">
    <property type="term" value="P:response to toxic substance"/>
    <property type="evidence" value="ECO:0007669"/>
    <property type="project" value="InterPro"/>
</dbReference>
<evidence type="ECO:0000313" key="7">
    <source>
        <dbReference type="EMBL" id="SCC70812.1"/>
    </source>
</evidence>
<proteinExistence type="inferred from homology"/>
<accession>A0A1C4GRM6</accession>
<keyword evidence="2" id="KW-1003">Cell membrane</keyword>
<dbReference type="AlphaFoldDB" id="A0A1C4GRM6"/>
<dbReference type="PROSITE" id="PS51257">
    <property type="entry name" value="PROKAR_LIPOPROTEIN"/>
    <property type="match status" value="1"/>
</dbReference>
<keyword evidence="5" id="KW-0564">Palmitate</keyword>
<dbReference type="Proteomes" id="UP000243661">
    <property type="component" value="Unassembled WGS sequence"/>
</dbReference>
<reference evidence="7 8" key="1">
    <citation type="submission" date="2016-08" db="EMBL/GenBank/DDBJ databases">
        <authorList>
            <person name="Seilhamer J.J."/>
        </authorList>
    </citation>
    <scope>NUCLEOTIDE SEQUENCE [LARGE SCALE GENOMIC DNA]</scope>
    <source>
        <strain evidence="7 8">ANC 4874</strain>
    </source>
</reference>
<evidence type="ECO:0000256" key="2">
    <source>
        <dbReference type="ARBA" id="ARBA00022475"/>
    </source>
</evidence>
<sequence>MKKVLAASLLMAFVLTGCNTFKGVGKDVSKAGDAVTNTAEKTSDEIRRN</sequence>
<dbReference type="Pfam" id="PF08085">
    <property type="entry name" value="Entericidin"/>
    <property type="match status" value="1"/>
</dbReference>
<gene>
    <name evidence="7" type="ORF">GA0116959_101154</name>
</gene>
<keyword evidence="6" id="KW-0449">Lipoprotein</keyword>
<name>A0A1C4GRM6_9GAMM</name>
<keyword evidence="3" id="KW-0732">Signal</keyword>
<evidence type="ECO:0000256" key="5">
    <source>
        <dbReference type="ARBA" id="ARBA00023139"/>
    </source>
</evidence>
<comment type="similarity">
    <text evidence="1">Belongs to the EcnA/EcnB lipoprotein family.</text>
</comment>
<dbReference type="GO" id="GO:0016020">
    <property type="term" value="C:membrane"/>
    <property type="evidence" value="ECO:0007669"/>
    <property type="project" value="InterPro"/>
</dbReference>
<dbReference type="EMBL" id="FMBK01000001">
    <property type="protein sequence ID" value="SCC70812.1"/>
    <property type="molecule type" value="Genomic_DNA"/>
</dbReference>
<keyword evidence="4" id="KW-0472">Membrane</keyword>
<dbReference type="OrthoDB" id="9181810at2"/>
<organism evidence="7 8">
    <name type="scientific">Acinetobacter albensis</name>
    <dbReference type="NCBI Taxonomy" id="1673609"/>
    <lineage>
        <taxon>Bacteria</taxon>
        <taxon>Pseudomonadati</taxon>
        <taxon>Pseudomonadota</taxon>
        <taxon>Gammaproteobacteria</taxon>
        <taxon>Moraxellales</taxon>
        <taxon>Moraxellaceae</taxon>
        <taxon>Acinetobacter</taxon>
    </lineage>
</organism>
<evidence type="ECO:0000256" key="3">
    <source>
        <dbReference type="ARBA" id="ARBA00022729"/>
    </source>
</evidence>